<dbReference type="SUPFAM" id="SSF52777">
    <property type="entry name" value="CoA-dependent acyltransferases"/>
    <property type="match status" value="1"/>
</dbReference>
<feature type="compositionally biased region" description="Gly residues" evidence="7">
    <location>
        <begin position="457"/>
        <end position="467"/>
    </location>
</feature>
<dbReference type="FunFam" id="3.40.50.970:FF:000001">
    <property type="entry name" value="Pyruvate dehydrogenase E1 beta subunit"/>
    <property type="match status" value="1"/>
</dbReference>
<comment type="cofactor">
    <cofactor evidence="2">
        <name>thiamine diphosphate</name>
        <dbReference type="ChEBI" id="CHEBI:58937"/>
    </cofactor>
</comment>
<proteinExistence type="inferred from homology"/>
<dbReference type="PROSITE" id="PS50968">
    <property type="entry name" value="BIOTINYL_LIPOYL"/>
    <property type="match status" value="1"/>
</dbReference>
<dbReference type="RefSeq" id="WP_020277122.1">
    <property type="nucleotide sequence ID" value="NZ_KE354466.1"/>
</dbReference>
<dbReference type="GO" id="GO:0000287">
    <property type="term" value="F:magnesium ion binding"/>
    <property type="evidence" value="ECO:0007669"/>
    <property type="project" value="UniProtKB-ARBA"/>
</dbReference>
<dbReference type="Pfam" id="PF02779">
    <property type="entry name" value="Transket_pyr"/>
    <property type="match status" value="1"/>
</dbReference>
<evidence type="ECO:0000259" key="8">
    <source>
        <dbReference type="PROSITE" id="PS50968"/>
    </source>
</evidence>
<keyword evidence="6" id="KW-0808">Transferase</keyword>
<keyword evidence="10" id="KW-1185">Reference proteome</keyword>
<keyword evidence="6" id="KW-0012">Acyltransferase</keyword>
<dbReference type="Proteomes" id="UP000015001">
    <property type="component" value="Unassembled WGS sequence"/>
</dbReference>
<keyword evidence="5" id="KW-0560">Oxidoreductase</keyword>
<dbReference type="GO" id="GO:0009083">
    <property type="term" value="P:branched-chain amino acid catabolic process"/>
    <property type="evidence" value="ECO:0007669"/>
    <property type="project" value="TreeGrafter"/>
</dbReference>
<dbReference type="EC" id="2.3.1.-" evidence="6"/>
<reference evidence="9 10" key="1">
    <citation type="submission" date="2013-02" db="EMBL/GenBank/DDBJ databases">
        <title>Draft Genome Sequence of Streptomyces afghaniensis, Which Produces Compounds of the Julimycin B-Complex.</title>
        <authorList>
            <person name="Gruening B.A."/>
            <person name="Praeg A."/>
            <person name="Erxleben A."/>
            <person name="Guenther S."/>
            <person name="Fiedler H.-P."/>
            <person name="Goodfellow M."/>
            <person name="Mueller M."/>
        </authorList>
    </citation>
    <scope>NUCLEOTIDE SEQUENCE [LARGE SCALE GENOMIC DNA]</scope>
    <source>
        <strain evidence="9 10">772</strain>
    </source>
</reference>
<evidence type="ECO:0000256" key="2">
    <source>
        <dbReference type="ARBA" id="ARBA00001964"/>
    </source>
</evidence>
<dbReference type="PATRIC" id="fig|1283301.3.peg.8236"/>
<dbReference type="GO" id="GO:0016746">
    <property type="term" value="F:acyltransferase activity"/>
    <property type="evidence" value="ECO:0007669"/>
    <property type="project" value="UniProtKB-KW"/>
</dbReference>
<comment type="cofactor">
    <cofactor evidence="1 6">
        <name>(R)-lipoate</name>
        <dbReference type="ChEBI" id="CHEBI:83088"/>
    </cofactor>
</comment>
<dbReference type="SMART" id="SM00861">
    <property type="entry name" value="Transket_pyr"/>
    <property type="match status" value="1"/>
</dbReference>
<dbReference type="InterPro" id="IPR011053">
    <property type="entry name" value="Single_hybrid_motif"/>
</dbReference>
<accession>S4M5W7</accession>
<organism evidence="9 10">
    <name type="scientific">Streptomyces afghaniensis 772</name>
    <dbReference type="NCBI Taxonomy" id="1283301"/>
    <lineage>
        <taxon>Bacteria</taxon>
        <taxon>Bacillati</taxon>
        <taxon>Actinomycetota</taxon>
        <taxon>Actinomycetes</taxon>
        <taxon>Kitasatosporales</taxon>
        <taxon>Streptomycetaceae</taxon>
        <taxon>Streptomyces</taxon>
    </lineage>
</organism>
<dbReference type="Pfam" id="PF02780">
    <property type="entry name" value="Transketolase_C"/>
    <property type="match status" value="1"/>
</dbReference>
<evidence type="ECO:0000313" key="10">
    <source>
        <dbReference type="Proteomes" id="UP000015001"/>
    </source>
</evidence>
<dbReference type="CDD" id="cd06849">
    <property type="entry name" value="lipoyl_domain"/>
    <property type="match status" value="1"/>
</dbReference>
<dbReference type="InterPro" id="IPR023213">
    <property type="entry name" value="CAT-like_dom_sf"/>
</dbReference>
<dbReference type="PANTHER" id="PTHR42980">
    <property type="entry name" value="2-OXOISOVALERATE DEHYDROGENASE SUBUNIT BETA-RELATED"/>
    <property type="match status" value="1"/>
</dbReference>
<dbReference type="Gene3D" id="3.40.50.920">
    <property type="match status" value="1"/>
</dbReference>
<dbReference type="InterPro" id="IPR009014">
    <property type="entry name" value="Transketo_C/PFOR_II"/>
</dbReference>
<dbReference type="Pfam" id="PF00364">
    <property type="entry name" value="Biotin_lipoyl"/>
    <property type="match status" value="1"/>
</dbReference>
<dbReference type="CDD" id="cd07036">
    <property type="entry name" value="TPP_PYR_E1-PDHc-beta_like"/>
    <property type="match status" value="1"/>
</dbReference>
<keyword evidence="4 6" id="KW-0450">Lipoyl</keyword>
<evidence type="ECO:0000256" key="1">
    <source>
        <dbReference type="ARBA" id="ARBA00001938"/>
    </source>
</evidence>
<dbReference type="Pfam" id="PF00198">
    <property type="entry name" value="2-oxoacid_dh"/>
    <property type="match status" value="1"/>
</dbReference>
<feature type="compositionally biased region" description="Low complexity" evidence="7">
    <location>
        <begin position="443"/>
        <end position="456"/>
    </location>
</feature>
<dbReference type="AlphaFoldDB" id="S4M5W7"/>
<dbReference type="InterPro" id="IPR001078">
    <property type="entry name" value="2-oxoacid_DH_actylTfrase"/>
</dbReference>
<evidence type="ECO:0000256" key="6">
    <source>
        <dbReference type="RuleBase" id="RU003423"/>
    </source>
</evidence>
<dbReference type="Gene3D" id="3.30.559.10">
    <property type="entry name" value="Chloramphenicol acetyltransferase-like domain"/>
    <property type="match status" value="1"/>
</dbReference>
<protein>
    <recommendedName>
        <fullName evidence="6">Dihydrolipoamide acetyltransferase component of pyruvate dehydrogenase complex</fullName>
        <ecNumber evidence="6">2.3.1.-</ecNumber>
    </recommendedName>
</protein>
<dbReference type="HOGENOM" id="CLU_023175_0_0_11"/>
<comment type="similarity">
    <text evidence="3 6">Belongs to the 2-oxoacid dehydrogenase family.</text>
</comment>
<dbReference type="GO" id="GO:0016491">
    <property type="term" value="F:oxidoreductase activity"/>
    <property type="evidence" value="ECO:0007669"/>
    <property type="project" value="UniProtKB-KW"/>
</dbReference>
<dbReference type="InterPro" id="IPR005475">
    <property type="entry name" value="Transketolase-like_Pyr-bd"/>
</dbReference>
<dbReference type="Gene3D" id="2.40.50.100">
    <property type="match status" value="1"/>
</dbReference>
<dbReference type="SUPFAM" id="SSF52922">
    <property type="entry name" value="TK C-terminal domain-like"/>
    <property type="match status" value="1"/>
</dbReference>
<dbReference type="SUPFAM" id="SSF51230">
    <property type="entry name" value="Single hybrid motif"/>
    <property type="match status" value="1"/>
</dbReference>
<feature type="region of interest" description="Disordered" evidence="7">
    <location>
        <begin position="443"/>
        <end position="501"/>
    </location>
</feature>
<dbReference type="FunFam" id="3.40.50.920:FF:000001">
    <property type="entry name" value="Pyruvate dehydrogenase E1 beta subunit"/>
    <property type="match status" value="1"/>
</dbReference>
<evidence type="ECO:0000256" key="7">
    <source>
        <dbReference type="SAM" id="MobiDB-lite"/>
    </source>
</evidence>
<gene>
    <name evidence="9" type="ORF">STAFG_8297</name>
</gene>
<dbReference type="InterPro" id="IPR029061">
    <property type="entry name" value="THDP-binding"/>
</dbReference>
<sequence length="724" mass="75428">MTVTTRAAAAATTMATATTMAKALNSALRDALDADERVVVFGEDVGRLGGVFRITDGLADTFGERRCFDTPACEAGIAGLAVGMAMAGFRPVVEMQFDAFAYPAFEQITSHIAKLRNRTRGALALPLVIRVPYGGGIGGVEHHSDSSEAYYAHTAGLKVVTPATVADAYSLLREAIDDPDPVVFLEPKRHYWTKDDVRLPSRTEPFGTAAVRRPGTAATLVAYGPSVAVALEAAREAATEGMDIEVLDLRTLVPLDDHALTESVRRTGRCLVVHEAQSFAGVGAEIAARVQERCFDALEAPVLRVTGLDIPYPPPLLESAHLPGVGRVLDGLRRLLPDGGQPGVGVRRVFPVPVGGAGTDGRTVRTFRLPDLGEGLAEAEVLEWTVAVGDHVTHDQTVAEVETAKSVVTLPSPFAGTVTALHCAAGEIVKVGARLMSVAQASGEGGASADSSPEAGSGAGTSPGTGSGAVLTGYGTGARSGHVANEAGPSENGELGTSHQPGIRIPLDAAAEKFHRAHRDTPAVTIWADADATGLLAARDTHGTGLLPLLARACLSGLAAFPELNARVDTGRAEIVRLPHVHLGFAAQTGQGLVVPVVRDADRLPLHALAAELRRLTDCARRDAVPAGHLTGGTFTLNNYGPLGVDGATPILNHPQTAMLGFGRLVDRPWAVDGRVEVRKVAHLSLTFDHRVCDGGTAAGFLRHVIARITAAEQANGGEDVPAP</sequence>
<dbReference type="GO" id="GO:0007584">
    <property type="term" value="P:response to nutrient"/>
    <property type="evidence" value="ECO:0007669"/>
    <property type="project" value="TreeGrafter"/>
</dbReference>
<dbReference type="InterPro" id="IPR003016">
    <property type="entry name" value="2-oxoA_DH_lipoyl-BS"/>
</dbReference>
<evidence type="ECO:0000256" key="4">
    <source>
        <dbReference type="ARBA" id="ARBA00022823"/>
    </source>
</evidence>
<evidence type="ECO:0000256" key="5">
    <source>
        <dbReference type="ARBA" id="ARBA00023002"/>
    </source>
</evidence>
<dbReference type="InterPro" id="IPR000089">
    <property type="entry name" value="Biotin_lipoyl"/>
</dbReference>
<dbReference type="Gene3D" id="3.40.50.970">
    <property type="match status" value="1"/>
</dbReference>
<dbReference type="PANTHER" id="PTHR42980:SF1">
    <property type="entry name" value="2-OXOISOVALERATE DEHYDROGENASE SUBUNIT BETA, MITOCHONDRIAL"/>
    <property type="match status" value="1"/>
</dbReference>
<dbReference type="InterPro" id="IPR033248">
    <property type="entry name" value="Transketolase_C"/>
</dbReference>
<evidence type="ECO:0000313" key="9">
    <source>
        <dbReference type="EMBL" id="EPJ34618.1"/>
    </source>
</evidence>
<evidence type="ECO:0000256" key="3">
    <source>
        <dbReference type="ARBA" id="ARBA00007317"/>
    </source>
</evidence>
<comment type="caution">
    <text evidence="9">The sequence shown here is derived from an EMBL/GenBank/DDBJ whole genome shotgun (WGS) entry which is preliminary data.</text>
</comment>
<name>S4M5W7_9ACTN</name>
<feature type="domain" description="Lipoyl-binding" evidence="8">
    <location>
        <begin position="364"/>
        <end position="439"/>
    </location>
</feature>
<dbReference type="PROSITE" id="PS00189">
    <property type="entry name" value="LIPOYL"/>
    <property type="match status" value="1"/>
</dbReference>
<dbReference type="SUPFAM" id="SSF52518">
    <property type="entry name" value="Thiamin diphosphate-binding fold (THDP-binding)"/>
    <property type="match status" value="1"/>
</dbReference>
<dbReference type="EMBL" id="AOPY01001687">
    <property type="protein sequence ID" value="EPJ34618.1"/>
    <property type="molecule type" value="Genomic_DNA"/>
</dbReference>